<gene>
    <name evidence="4" type="ORF">PENSTE_c002G06398</name>
</gene>
<evidence type="ECO:0000313" key="4">
    <source>
        <dbReference type="EMBL" id="OQE29431.1"/>
    </source>
</evidence>
<evidence type="ECO:0000313" key="5">
    <source>
        <dbReference type="Proteomes" id="UP000191285"/>
    </source>
</evidence>
<evidence type="ECO:0000256" key="1">
    <source>
        <dbReference type="ARBA" id="ARBA00022737"/>
    </source>
</evidence>
<keyword evidence="5" id="KW-1185">Reference proteome</keyword>
<feature type="domain" description="Nephrocystin 3-like N-terminal" evidence="3">
    <location>
        <begin position="81"/>
        <end position="258"/>
    </location>
</feature>
<dbReference type="EMBL" id="MLKD01000002">
    <property type="protein sequence ID" value="OQE29431.1"/>
    <property type="molecule type" value="Genomic_DNA"/>
</dbReference>
<dbReference type="STRING" id="303698.A0A1V6TT44"/>
<comment type="caution">
    <text evidence="4">The sequence shown here is derived from an EMBL/GenBank/DDBJ whole genome shotgun (WGS) entry which is preliminary data.</text>
</comment>
<reference evidence="5" key="1">
    <citation type="journal article" date="2017" name="Nat. Microbiol.">
        <title>Global analysis of biosynthetic gene clusters reveals vast potential of secondary metabolite production in Penicillium species.</title>
        <authorList>
            <person name="Nielsen J.C."/>
            <person name="Grijseels S."/>
            <person name="Prigent S."/>
            <person name="Ji B."/>
            <person name="Dainat J."/>
            <person name="Nielsen K.F."/>
            <person name="Frisvad J.C."/>
            <person name="Workman M."/>
            <person name="Nielsen J."/>
        </authorList>
    </citation>
    <scope>NUCLEOTIDE SEQUENCE [LARGE SCALE GENOMIC DNA]</scope>
    <source>
        <strain evidence="5">IBT 24891</strain>
    </source>
</reference>
<dbReference type="InterPro" id="IPR027417">
    <property type="entry name" value="P-loop_NTPase"/>
</dbReference>
<evidence type="ECO:0000256" key="2">
    <source>
        <dbReference type="PROSITE-ProRule" id="PRU00023"/>
    </source>
</evidence>
<dbReference type="Pfam" id="PF24883">
    <property type="entry name" value="NPHP3_N"/>
    <property type="match status" value="1"/>
</dbReference>
<dbReference type="Proteomes" id="UP000191285">
    <property type="component" value="Unassembled WGS sequence"/>
</dbReference>
<dbReference type="InterPro" id="IPR056884">
    <property type="entry name" value="NPHP3-like_N"/>
</dbReference>
<keyword evidence="2" id="KW-0040">ANK repeat</keyword>
<dbReference type="PANTHER" id="PTHR10039">
    <property type="entry name" value="AMELOGENIN"/>
    <property type="match status" value="1"/>
</dbReference>
<protein>
    <recommendedName>
        <fullName evidence="3">Nephrocystin 3-like N-terminal domain-containing protein</fullName>
    </recommendedName>
</protein>
<accession>A0A1V6TT44</accession>
<dbReference type="Pfam" id="PF12796">
    <property type="entry name" value="Ank_2"/>
    <property type="match status" value="1"/>
</dbReference>
<dbReference type="InterPro" id="IPR036770">
    <property type="entry name" value="Ankyrin_rpt-contain_sf"/>
</dbReference>
<dbReference type="PANTHER" id="PTHR10039:SF16">
    <property type="entry name" value="GPI INOSITOL-DEACYLASE"/>
    <property type="match status" value="1"/>
</dbReference>
<dbReference type="PROSITE" id="PS50088">
    <property type="entry name" value="ANK_REPEAT"/>
    <property type="match status" value="1"/>
</dbReference>
<evidence type="ECO:0000259" key="3">
    <source>
        <dbReference type="Pfam" id="PF24883"/>
    </source>
</evidence>
<dbReference type="Gene3D" id="3.40.50.300">
    <property type="entry name" value="P-loop containing nucleotide triphosphate hydrolases"/>
    <property type="match status" value="1"/>
</dbReference>
<keyword evidence="1" id="KW-0677">Repeat</keyword>
<dbReference type="Gene3D" id="1.25.40.20">
    <property type="entry name" value="Ankyrin repeat-containing domain"/>
    <property type="match status" value="1"/>
</dbReference>
<dbReference type="SUPFAM" id="SSF48403">
    <property type="entry name" value="Ankyrin repeat"/>
    <property type="match status" value="1"/>
</dbReference>
<dbReference type="AlphaFoldDB" id="A0A1V6TT44"/>
<dbReference type="InterPro" id="IPR002110">
    <property type="entry name" value="Ankyrin_rpt"/>
</dbReference>
<dbReference type="SMART" id="SM00248">
    <property type="entry name" value="ANK"/>
    <property type="match status" value="2"/>
</dbReference>
<proteinExistence type="predicted"/>
<sequence length="788" mass="89634">MMEGFDQAMSLRSDSGSIFYGCSFDTRGGDIIINDTTDRSNLDINGLSLKQERIRREILRWLSDVQYKAPHKRIVSECLEGTGQWMFKRPEFHKWLRAEGSAALWLHGIPGCGKTFLISIVIERLRSDRAVQFDIPPVAYFYCSRDSTETQLSNPAEVLSSLIKQILCALPREQQFESPVTQEYNERRQEDDTEACGILRLNEAEATQLIIDLSAKTAAILIIDALDECDPEKLDSFISLLNRITRETKSIKFIITSRDDSGIFSKLNRSHHIPITYKENSMDISRFISSEIRNAVDQSRLLNGKVSYSLQNSIMTDLMARANGMFLWASLQIKSLCDNRVIKLPEDLGRQLQSLPKLLDGMYSHILNCIDKIQGKGYELATAVIRWLLCTEDLTSKTTMAFLEAAGLVRSEIGFVETILDVCCNLVVYDTASASFNFIHFSAREFLDTRKDFSRSISESFVLKVLFSPGFGPSISFVRPLGRYRLCHWLSHYGGSGDYRMNMFDYCVKSFMFDGPRTSKRYMKWAKFIRGHYLNGEESTKAANDISDTIDVINMPQGDITNPIDLASCNGWLEILRYYMKHETTDTFSKLAPRIFASAIKHDQACVIEWLFECGVRPLDDNIKQMFYQRREETIKTLIGYKMLRPDTEIDGQPLLVLAVQVKSSSIVEVLLKAGAKVDCLDRQRRTPLYHAIWNNTESLIGLLLSWEANLDIPDGEGVTPLKLAIQRKIQVASIMTLEMNNKVESSSRNDACPEISEKESHNIARTFSNTHPLLWKSPIHDSSEYSS</sequence>
<name>A0A1V6TT44_9EURO</name>
<dbReference type="SUPFAM" id="SSF52540">
    <property type="entry name" value="P-loop containing nucleoside triphosphate hydrolases"/>
    <property type="match status" value="1"/>
</dbReference>
<organism evidence="4 5">
    <name type="scientific">Penicillium steckii</name>
    <dbReference type="NCBI Taxonomy" id="303698"/>
    <lineage>
        <taxon>Eukaryota</taxon>
        <taxon>Fungi</taxon>
        <taxon>Dikarya</taxon>
        <taxon>Ascomycota</taxon>
        <taxon>Pezizomycotina</taxon>
        <taxon>Eurotiomycetes</taxon>
        <taxon>Eurotiomycetidae</taxon>
        <taxon>Eurotiales</taxon>
        <taxon>Aspergillaceae</taxon>
        <taxon>Penicillium</taxon>
    </lineage>
</organism>
<feature type="repeat" description="ANK" evidence="2">
    <location>
        <begin position="651"/>
        <end position="683"/>
    </location>
</feature>
<dbReference type="OrthoDB" id="7464126at2759"/>